<reference evidence="2" key="1">
    <citation type="submission" date="2025-08" db="UniProtKB">
        <authorList>
            <consortium name="RefSeq"/>
        </authorList>
    </citation>
    <scope>IDENTIFICATION</scope>
    <source>
        <tissue evidence="2">Whole insect</tissue>
    </source>
</reference>
<name>A0A6P7GUJ3_DIAVI</name>
<dbReference type="InParanoid" id="A0A6P7GUJ3"/>
<dbReference type="PANTHER" id="PTHR21301">
    <property type="entry name" value="REVERSE TRANSCRIPTASE"/>
    <property type="match status" value="1"/>
</dbReference>
<evidence type="ECO:0000259" key="1">
    <source>
        <dbReference type="Pfam" id="PF26215"/>
    </source>
</evidence>
<gene>
    <name evidence="2" type="primary">LOC114346642</name>
</gene>
<dbReference type="AlphaFoldDB" id="A0A6P7GUJ3"/>
<dbReference type="RefSeq" id="XP_028153184.1">
    <property type="nucleotide sequence ID" value="XM_028297383.1"/>
</dbReference>
<sequence length="236" mass="27177">MEMETYSSLPFLDVLIKKNQSQGFHHSVYRKPTHTNRYLHGNSHHPPSQINSVINTLVSRSICLSDDASRSTELSSLKQALIQNGYHENHIDRSIHKLQSPAQSKPKESDSDHTKAFLPYIKGVTDKINRILKPRGIKTIFTPQNLSPLVRSVKYNIPNKQHGDYEIPCADCPRSYIGQTNRRIQNRIYEHSISVRNSDSVSALGQHHLHTGHKIDFKYSRTIAPIFFYKQRIIRE</sequence>
<organism evidence="2">
    <name type="scientific">Diabrotica virgifera virgifera</name>
    <name type="common">western corn rootworm</name>
    <dbReference type="NCBI Taxonomy" id="50390"/>
    <lineage>
        <taxon>Eukaryota</taxon>
        <taxon>Metazoa</taxon>
        <taxon>Ecdysozoa</taxon>
        <taxon>Arthropoda</taxon>
        <taxon>Hexapoda</taxon>
        <taxon>Insecta</taxon>
        <taxon>Pterygota</taxon>
        <taxon>Neoptera</taxon>
        <taxon>Endopterygota</taxon>
        <taxon>Coleoptera</taxon>
        <taxon>Polyphaga</taxon>
        <taxon>Cucujiformia</taxon>
        <taxon>Chrysomeloidea</taxon>
        <taxon>Chrysomelidae</taxon>
        <taxon>Galerucinae</taxon>
        <taxon>Diabroticina</taxon>
        <taxon>Diabroticites</taxon>
        <taxon>Diabrotica</taxon>
    </lineage>
</organism>
<dbReference type="Pfam" id="PF26215">
    <property type="entry name" value="HTH_animal"/>
    <property type="match status" value="1"/>
</dbReference>
<protein>
    <submittedName>
        <fullName evidence="2">Uncharacterized protein LOC114346642</fullName>
    </submittedName>
</protein>
<proteinExistence type="predicted"/>
<dbReference type="PANTHER" id="PTHR21301:SF10">
    <property type="entry name" value="REVERSE TRANSCRIPTASE DOMAIN-CONTAINING PROTEIN"/>
    <property type="match status" value="1"/>
</dbReference>
<accession>A0A6P7GUJ3</accession>
<evidence type="ECO:0000313" key="2">
    <source>
        <dbReference type="RefSeq" id="XP_028153184.1"/>
    </source>
</evidence>
<feature type="domain" description="Helix-turn-helix" evidence="1">
    <location>
        <begin position="37"/>
        <end position="96"/>
    </location>
</feature>
<dbReference type="InterPro" id="IPR058912">
    <property type="entry name" value="HTH_animal"/>
</dbReference>